<gene>
    <name evidence="2" type="ORF">NDU88_000069</name>
</gene>
<dbReference type="Proteomes" id="UP001066276">
    <property type="component" value="Chromosome 12"/>
</dbReference>
<protein>
    <submittedName>
        <fullName evidence="2">Uncharacterized protein</fullName>
    </submittedName>
</protein>
<organism evidence="2 3">
    <name type="scientific">Pleurodeles waltl</name>
    <name type="common">Iberian ribbed newt</name>
    <dbReference type="NCBI Taxonomy" id="8319"/>
    <lineage>
        <taxon>Eukaryota</taxon>
        <taxon>Metazoa</taxon>
        <taxon>Chordata</taxon>
        <taxon>Craniata</taxon>
        <taxon>Vertebrata</taxon>
        <taxon>Euteleostomi</taxon>
        <taxon>Amphibia</taxon>
        <taxon>Batrachia</taxon>
        <taxon>Caudata</taxon>
        <taxon>Salamandroidea</taxon>
        <taxon>Salamandridae</taxon>
        <taxon>Pleurodelinae</taxon>
        <taxon>Pleurodeles</taxon>
    </lineage>
</organism>
<dbReference type="AlphaFoldDB" id="A0AAV7KLG9"/>
<proteinExistence type="predicted"/>
<name>A0AAV7KLG9_PLEWA</name>
<accession>A0AAV7KLG9</accession>
<comment type="caution">
    <text evidence="2">The sequence shown here is derived from an EMBL/GenBank/DDBJ whole genome shotgun (WGS) entry which is preliminary data.</text>
</comment>
<dbReference type="EMBL" id="JANPWB010000016">
    <property type="protein sequence ID" value="KAJ1079836.1"/>
    <property type="molecule type" value="Genomic_DNA"/>
</dbReference>
<keyword evidence="3" id="KW-1185">Reference proteome</keyword>
<evidence type="ECO:0000256" key="1">
    <source>
        <dbReference type="SAM" id="MobiDB-lite"/>
    </source>
</evidence>
<evidence type="ECO:0000313" key="3">
    <source>
        <dbReference type="Proteomes" id="UP001066276"/>
    </source>
</evidence>
<feature type="region of interest" description="Disordered" evidence="1">
    <location>
        <begin position="93"/>
        <end position="115"/>
    </location>
</feature>
<sequence>MEGGKRKSKNRGGVANRLTWRTRATRALRHARHIRICNLLGTKTDPRRIRSGLRRVRVSRAYGAELRGCAAVWRGAAREVKTALRCRDALGARSIAGTPGGKGAPYSCSPSRSRG</sequence>
<evidence type="ECO:0000313" key="2">
    <source>
        <dbReference type="EMBL" id="KAJ1079836.1"/>
    </source>
</evidence>
<reference evidence="2" key="1">
    <citation type="journal article" date="2022" name="bioRxiv">
        <title>Sequencing and chromosome-scale assembly of the giantPleurodeles waltlgenome.</title>
        <authorList>
            <person name="Brown T."/>
            <person name="Elewa A."/>
            <person name="Iarovenko S."/>
            <person name="Subramanian E."/>
            <person name="Araus A.J."/>
            <person name="Petzold A."/>
            <person name="Susuki M."/>
            <person name="Suzuki K.-i.T."/>
            <person name="Hayashi T."/>
            <person name="Toyoda A."/>
            <person name="Oliveira C."/>
            <person name="Osipova E."/>
            <person name="Leigh N.D."/>
            <person name="Simon A."/>
            <person name="Yun M.H."/>
        </authorList>
    </citation>
    <scope>NUCLEOTIDE SEQUENCE</scope>
    <source>
        <strain evidence="2">20211129_DDA</strain>
        <tissue evidence="2">Liver</tissue>
    </source>
</reference>